<proteinExistence type="predicted"/>
<comment type="caution">
    <text evidence="5">The sequence shown here is derived from an EMBL/GenBank/DDBJ whole genome shotgun (WGS) entry which is preliminary data.</text>
</comment>
<dbReference type="InterPro" id="IPR000618">
    <property type="entry name" value="Insect_cuticle"/>
</dbReference>
<dbReference type="EMBL" id="JAHLQT010022636">
    <property type="protein sequence ID" value="KAG7166337.1"/>
    <property type="molecule type" value="Genomic_DNA"/>
</dbReference>
<keyword evidence="6" id="KW-1185">Reference proteome</keyword>
<dbReference type="Proteomes" id="UP000747542">
    <property type="component" value="Unassembled WGS sequence"/>
</dbReference>
<gene>
    <name evidence="5" type="ORF">Hamer_G011170</name>
</gene>
<dbReference type="Pfam" id="PF00379">
    <property type="entry name" value="Chitin_bind_4"/>
    <property type="match status" value="1"/>
</dbReference>
<keyword evidence="1 2" id="KW-0193">Cuticle</keyword>
<accession>A0A8J5JXB6</accession>
<dbReference type="GO" id="GO:0042302">
    <property type="term" value="F:structural constituent of cuticle"/>
    <property type="evidence" value="ECO:0007669"/>
    <property type="project" value="UniProtKB-UniRule"/>
</dbReference>
<protein>
    <submittedName>
        <fullName evidence="5">Pro-resilin-like 20</fullName>
    </submittedName>
</protein>
<feature type="signal peptide" evidence="4">
    <location>
        <begin position="1"/>
        <end position="21"/>
    </location>
</feature>
<dbReference type="InterPro" id="IPR051217">
    <property type="entry name" value="Insect_Cuticle_Struc_Prot"/>
</dbReference>
<dbReference type="PROSITE" id="PS51155">
    <property type="entry name" value="CHIT_BIND_RR_2"/>
    <property type="match status" value="1"/>
</dbReference>
<dbReference type="AlphaFoldDB" id="A0A8J5JXB6"/>
<feature type="chain" id="PRO_5035180252" evidence="4">
    <location>
        <begin position="22"/>
        <end position="125"/>
    </location>
</feature>
<dbReference type="GO" id="GO:0005615">
    <property type="term" value="C:extracellular space"/>
    <property type="evidence" value="ECO:0007669"/>
    <property type="project" value="TreeGrafter"/>
</dbReference>
<organism evidence="5 6">
    <name type="scientific">Homarus americanus</name>
    <name type="common">American lobster</name>
    <dbReference type="NCBI Taxonomy" id="6706"/>
    <lineage>
        <taxon>Eukaryota</taxon>
        <taxon>Metazoa</taxon>
        <taxon>Ecdysozoa</taxon>
        <taxon>Arthropoda</taxon>
        <taxon>Crustacea</taxon>
        <taxon>Multicrustacea</taxon>
        <taxon>Malacostraca</taxon>
        <taxon>Eumalacostraca</taxon>
        <taxon>Eucarida</taxon>
        <taxon>Decapoda</taxon>
        <taxon>Pleocyemata</taxon>
        <taxon>Astacidea</taxon>
        <taxon>Nephropoidea</taxon>
        <taxon>Nephropidae</taxon>
        <taxon>Homarus</taxon>
    </lineage>
</organism>
<evidence type="ECO:0000256" key="1">
    <source>
        <dbReference type="ARBA" id="ARBA00022460"/>
    </source>
</evidence>
<evidence type="ECO:0000313" key="6">
    <source>
        <dbReference type="Proteomes" id="UP000747542"/>
    </source>
</evidence>
<dbReference type="PANTHER" id="PTHR12236">
    <property type="entry name" value="STRUCTURAL CONTITUENT OF CUTICLE"/>
    <property type="match status" value="1"/>
</dbReference>
<dbReference type="PANTHER" id="PTHR12236:SF79">
    <property type="entry name" value="CUTICULAR PROTEIN 50CB-RELATED"/>
    <property type="match status" value="1"/>
</dbReference>
<evidence type="ECO:0000313" key="5">
    <source>
        <dbReference type="EMBL" id="KAG7166337.1"/>
    </source>
</evidence>
<sequence length="125" mass="13958">MIQGPCFQILLLLGVVAVAAADRRPSFSYSAPRASSEESGPAQYNFNWAVNDDSSENDFGHQETRDNDNTKGSYSVQLPDGRLQTVTYYVDGDSGYIADVKYVGEARYPDSDEVRSYTPPRRQYN</sequence>
<name>A0A8J5JXB6_HOMAM</name>
<feature type="region of interest" description="Disordered" evidence="3">
    <location>
        <begin position="27"/>
        <end position="78"/>
    </location>
</feature>
<evidence type="ECO:0000256" key="2">
    <source>
        <dbReference type="PROSITE-ProRule" id="PRU00497"/>
    </source>
</evidence>
<dbReference type="GO" id="GO:0031012">
    <property type="term" value="C:extracellular matrix"/>
    <property type="evidence" value="ECO:0007669"/>
    <property type="project" value="TreeGrafter"/>
</dbReference>
<feature type="compositionally biased region" description="Basic and acidic residues" evidence="3">
    <location>
        <begin position="58"/>
        <end position="69"/>
    </location>
</feature>
<evidence type="ECO:0000256" key="3">
    <source>
        <dbReference type="SAM" id="MobiDB-lite"/>
    </source>
</evidence>
<keyword evidence="4" id="KW-0732">Signal</keyword>
<reference evidence="5" key="1">
    <citation type="journal article" date="2021" name="Sci. Adv.">
        <title>The American lobster genome reveals insights on longevity, neural, and immune adaptations.</title>
        <authorList>
            <person name="Polinski J.M."/>
            <person name="Zimin A.V."/>
            <person name="Clark K.F."/>
            <person name="Kohn A.B."/>
            <person name="Sadowski N."/>
            <person name="Timp W."/>
            <person name="Ptitsyn A."/>
            <person name="Khanna P."/>
            <person name="Romanova D.Y."/>
            <person name="Williams P."/>
            <person name="Greenwood S.J."/>
            <person name="Moroz L.L."/>
            <person name="Walt D.R."/>
            <person name="Bodnar A.G."/>
        </authorList>
    </citation>
    <scope>NUCLEOTIDE SEQUENCE</scope>
    <source>
        <strain evidence="5">GMGI-L3</strain>
    </source>
</reference>
<evidence type="ECO:0000256" key="4">
    <source>
        <dbReference type="SAM" id="SignalP"/>
    </source>
</evidence>